<comment type="caution">
    <text evidence="2">The sequence shown here is derived from an EMBL/GenBank/DDBJ whole genome shotgun (WGS) entry which is preliminary data.</text>
</comment>
<dbReference type="InterPro" id="IPR002818">
    <property type="entry name" value="DJ-1/PfpI"/>
</dbReference>
<name>A0A4R4Y574_9PSEU</name>
<dbReference type="Proteomes" id="UP000294947">
    <property type="component" value="Unassembled WGS sequence"/>
</dbReference>
<dbReference type="EMBL" id="SMKW01000090">
    <property type="protein sequence ID" value="TDD38072.1"/>
    <property type="molecule type" value="Genomic_DNA"/>
</dbReference>
<evidence type="ECO:0000259" key="1">
    <source>
        <dbReference type="Pfam" id="PF01965"/>
    </source>
</evidence>
<sequence length="210" mass="20961">MMRSADGAHPARIAVLAYPGVNELDLFGAYAVLAKAASVAPGELEVLLAGPVPHLSTSGGVPIGVAADLRYFTAADAVVIPGGRGAADAALDEELLAAVRDASAAGTPVYGVCSGALLIAAAGAARGRTIAVHHAKRGAIAPGSVGVVAAGLVRDGRLCTVGGDHRTSVKSVDLAFQLIDDLVPHLVATVSEGMEIVPGRIARPELRGSP</sequence>
<evidence type="ECO:0000313" key="2">
    <source>
        <dbReference type="EMBL" id="TDD38072.1"/>
    </source>
</evidence>
<evidence type="ECO:0000313" key="3">
    <source>
        <dbReference type="Proteomes" id="UP000294947"/>
    </source>
</evidence>
<dbReference type="Gene3D" id="3.40.50.880">
    <property type="match status" value="1"/>
</dbReference>
<dbReference type="SUPFAM" id="SSF52317">
    <property type="entry name" value="Class I glutamine amidotransferase-like"/>
    <property type="match status" value="1"/>
</dbReference>
<dbReference type="PROSITE" id="PS51273">
    <property type="entry name" value="GATASE_TYPE_1"/>
    <property type="match status" value="1"/>
</dbReference>
<dbReference type="PANTHER" id="PTHR43130">
    <property type="entry name" value="ARAC-FAMILY TRANSCRIPTIONAL REGULATOR"/>
    <property type="match status" value="1"/>
</dbReference>
<dbReference type="InterPro" id="IPR029062">
    <property type="entry name" value="Class_I_gatase-like"/>
</dbReference>
<keyword evidence="3" id="KW-1185">Reference proteome</keyword>
<protein>
    <submittedName>
        <fullName evidence="2">Short-chain dehydrogenase</fullName>
    </submittedName>
</protein>
<gene>
    <name evidence="2" type="ORF">E1288_39605</name>
</gene>
<dbReference type="AlphaFoldDB" id="A0A4R4Y574"/>
<reference evidence="2 3" key="1">
    <citation type="submission" date="2019-03" db="EMBL/GenBank/DDBJ databases">
        <title>Draft genome sequences of novel Actinobacteria.</title>
        <authorList>
            <person name="Sahin N."/>
            <person name="Ay H."/>
            <person name="Saygin H."/>
        </authorList>
    </citation>
    <scope>NUCLEOTIDE SEQUENCE [LARGE SCALE GENOMIC DNA]</scope>
    <source>
        <strain evidence="2 3">7K502</strain>
    </source>
</reference>
<dbReference type="PANTHER" id="PTHR43130:SF2">
    <property type="entry name" value="DJ-1_PFPI DOMAIN-CONTAINING PROTEIN"/>
    <property type="match status" value="1"/>
</dbReference>
<feature type="domain" description="DJ-1/PfpI" evidence="1">
    <location>
        <begin position="12"/>
        <end position="160"/>
    </location>
</feature>
<organism evidence="2 3">
    <name type="scientific">Saccharopolyspora elongata</name>
    <dbReference type="NCBI Taxonomy" id="2530387"/>
    <lineage>
        <taxon>Bacteria</taxon>
        <taxon>Bacillati</taxon>
        <taxon>Actinomycetota</taxon>
        <taxon>Actinomycetes</taxon>
        <taxon>Pseudonocardiales</taxon>
        <taxon>Pseudonocardiaceae</taxon>
        <taxon>Saccharopolyspora</taxon>
    </lineage>
</organism>
<dbReference type="InterPro" id="IPR052158">
    <property type="entry name" value="INH-QAR"/>
</dbReference>
<dbReference type="Pfam" id="PF01965">
    <property type="entry name" value="DJ-1_PfpI"/>
    <property type="match status" value="1"/>
</dbReference>
<dbReference type="GO" id="GO:0006355">
    <property type="term" value="P:regulation of DNA-templated transcription"/>
    <property type="evidence" value="ECO:0007669"/>
    <property type="project" value="TreeGrafter"/>
</dbReference>
<accession>A0A4R4Y574</accession>
<proteinExistence type="predicted"/>